<dbReference type="InterPro" id="IPR012373">
    <property type="entry name" value="Ferrdict_sens_TM"/>
</dbReference>
<keyword evidence="7" id="KW-1185">Reference proteome</keyword>
<feature type="transmembrane region" description="Helical" evidence="1">
    <location>
        <begin position="89"/>
        <end position="110"/>
    </location>
</feature>
<dbReference type="STRING" id="280093.SAMN05443373_111102"/>
<dbReference type="EMBL" id="PVUB01000009">
    <property type="protein sequence ID" value="PRZ21249.1"/>
    <property type="molecule type" value="Genomic_DNA"/>
</dbReference>
<dbReference type="Pfam" id="PF16344">
    <property type="entry name" value="FecR_C"/>
    <property type="match status" value="1"/>
</dbReference>
<proteinExistence type="predicted"/>
<dbReference type="PANTHER" id="PTHR30273:SF2">
    <property type="entry name" value="PROTEIN FECR"/>
    <property type="match status" value="1"/>
</dbReference>
<dbReference type="Proteomes" id="UP000237771">
    <property type="component" value="Unassembled WGS sequence"/>
</dbReference>
<dbReference type="AlphaFoldDB" id="A0A1M5S9C7"/>
<dbReference type="OrthoDB" id="649666at2"/>
<dbReference type="Gene3D" id="3.55.50.30">
    <property type="match status" value="1"/>
</dbReference>
<evidence type="ECO:0000313" key="5">
    <source>
        <dbReference type="EMBL" id="SHH34888.1"/>
    </source>
</evidence>
<evidence type="ECO:0000259" key="2">
    <source>
        <dbReference type="Pfam" id="PF04773"/>
    </source>
</evidence>
<name>A0A1M5S9C7_9FLAO</name>
<feature type="domain" description="FecR protein" evidence="2">
    <location>
        <begin position="186"/>
        <end position="280"/>
    </location>
</feature>
<dbReference type="InterPro" id="IPR006860">
    <property type="entry name" value="FecR"/>
</dbReference>
<organism evidence="5 6">
    <name type="scientific">Flavobacterium granuli</name>
    <dbReference type="NCBI Taxonomy" id="280093"/>
    <lineage>
        <taxon>Bacteria</taxon>
        <taxon>Pseudomonadati</taxon>
        <taxon>Bacteroidota</taxon>
        <taxon>Flavobacteriia</taxon>
        <taxon>Flavobacteriales</taxon>
        <taxon>Flavobacteriaceae</taxon>
        <taxon>Flavobacterium</taxon>
    </lineage>
</organism>
<dbReference type="Proteomes" id="UP000184384">
    <property type="component" value="Unassembled WGS sequence"/>
</dbReference>
<keyword evidence="1" id="KW-0812">Transmembrane</keyword>
<gene>
    <name evidence="4" type="ORF">BC624_109102</name>
    <name evidence="5" type="ORF">SAMN05443373_111102</name>
</gene>
<evidence type="ECO:0000313" key="7">
    <source>
        <dbReference type="Proteomes" id="UP000237771"/>
    </source>
</evidence>
<dbReference type="FunFam" id="2.60.120.1440:FF:000001">
    <property type="entry name" value="Putative anti-sigma factor"/>
    <property type="match status" value="1"/>
</dbReference>
<dbReference type="Pfam" id="PF04773">
    <property type="entry name" value="FecR"/>
    <property type="match status" value="1"/>
</dbReference>
<evidence type="ECO:0000259" key="3">
    <source>
        <dbReference type="Pfam" id="PF16344"/>
    </source>
</evidence>
<accession>A0A1M5S9C7</accession>
<dbReference type="GO" id="GO:0016989">
    <property type="term" value="F:sigma factor antagonist activity"/>
    <property type="evidence" value="ECO:0007669"/>
    <property type="project" value="TreeGrafter"/>
</dbReference>
<evidence type="ECO:0000313" key="4">
    <source>
        <dbReference type="EMBL" id="PRZ21249.1"/>
    </source>
</evidence>
<reference evidence="5" key="2">
    <citation type="submission" date="2016-11" db="EMBL/GenBank/DDBJ databases">
        <authorList>
            <person name="Jaros S."/>
            <person name="Januszkiewicz K."/>
            <person name="Wedrychowicz H."/>
        </authorList>
    </citation>
    <scope>NUCLEOTIDE SEQUENCE [LARGE SCALE GENOMIC DNA]</scope>
    <source>
        <strain evidence="5">DSM 19729</strain>
    </source>
</reference>
<keyword evidence="1" id="KW-0472">Membrane</keyword>
<dbReference type="PANTHER" id="PTHR30273">
    <property type="entry name" value="PERIPLASMIC SIGNAL SENSOR AND SIGMA FACTOR ACTIVATOR FECR-RELATED"/>
    <property type="match status" value="1"/>
</dbReference>
<evidence type="ECO:0000313" key="6">
    <source>
        <dbReference type="Proteomes" id="UP000184384"/>
    </source>
</evidence>
<keyword evidence="1" id="KW-1133">Transmembrane helix</keyword>
<evidence type="ECO:0000256" key="1">
    <source>
        <dbReference type="SAM" id="Phobius"/>
    </source>
</evidence>
<feature type="domain" description="Protein FecR C-terminal" evidence="3">
    <location>
        <begin position="327"/>
        <end position="395"/>
    </location>
</feature>
<dbReference type="Gene3D" id="2.60.120.1440">
    <property type="match status" value="1"/>
</dbReference>
<reference evidence="6" key="1">
    <citation type="submission" date="2016-11" db="EMBL/GenBank/DDBJ databases">
        <authorList>
            <person name="Varghese N."/>
            <person name="Submissions S."/>
        </authorList>
    </citation>
    <scope>NUCLEOTIDE SEQUENCE [LARGE SCALE GENOMIC DNA]</scope>
    <source>
        <strain evidence="6">DSM 19729</strain>
    </source>
</reference>
<protein>
    <submittedName>
        <fullName evidence="5">FecR family protein</fullName>
    </submittedName>
</protein>
<dbReference type="EMBL" id="FQWO01000011">
    <property type="protein sequence ID" value="SHH34888.1"/>
    <property type="molecule type" value="Genomic_DNA"/>
</dbReference>
<dbReference type="RefSeq" id="WP_072945239.1">
    <property type="nucleotide sequence ID" value="NZ_FQWO01000011.1"/>
</dbReference>
<dbReference type="InterPro" id="IPR032508">
    <property type="entry name" value="FecR_C"/>
</dbReference>
<sequence length="399" mass="45482">MKKVKEQIKQSELLVGKLLGTLTDEEKQRLQQWEEVAANKETETDILNADAFKDWNEKRDRLNTSEQWEQFVVYMDNANRKPKVIRMNFFRAIASIAAVLAIGFFAYLNYQQAGFEEGYQTVSQSNIAHGSPHAKLILADGKEVNLANTNVNVIAQGSMNIENEKGILSYNEGKESKSTAAAVNTLKIPRGGEYQLVLSDGTKVWLNSDTELTYAVSFSEKERRVRLKGEAYFEVAHNKAKPFIVESDNQDIEVLGTHFNVSAYQDDANIVTTLVEGKVKVESTVKGHSKIKEFLLPNDQLVLNKINHGAYKQKVETDLYTSWKEGRFVFNKEPIESFFKKLSRWYNVDIVITDESIKKINFTGDLPRYKNMADILKVVEAEMSVRIKIKDNKVVYVTR</sequence>
<reference evidence="4 7" key="3">
    <citation type="submission" date="2018-03" db="EMBL/GenBank/DDBJ databases">
        <title>Genomic Encyclopedia of Archaeal and Bacterial Type Strains, Phase II (KMG-II): from individual species to whole genera.</title>
        <authorList>
            <person name="Goeker M."/>
        </authorList>
    </citation>
    <scope>NUCLEOTIDE SEQUENCE [LARGE SCALE GENOMIC DNA]</scope>
    <source>
        <strain evidence="4 7">DSM 17797</strain>
    </source>
</reference>